<evidence type="ECO:0000313" key="2">
    <source>
        <dbReference type="EMBL" id="NVD45260.1"/>
    </source>
</evidence>
<accession>A0A850H3U2</accession>
<keyword evidence="1" id="KW-0732">Signal</keyword>
<dbReference type="Proteomes" id="UP000561438">
    <property type="component" value="Unassembled WGS sequence"/>
</dbReference>
<dbReference type="EMBL" id="JABWGV010000003">
    <property type="protein sequence ID" value="NVD45260.1"/>
    <property type="molecule type" value="Genomic_DNA"/>
</dbReference>
<dbReference type="AlphaFoldDB" id="A0A850H3U2"/>
<gene>
    <name evidence="2" type="ORF">HUV48_09560</name>
</gene>
<feature type="signal peptide" evidence="1">
    <location>
        <begin position="1"/>
        <end position="24"/>
    </location>
</feature>
<protein>
    <submittedName>
        <fullName evidence="2">Uncharacterized protein</fullName>
    </submittedName>
</protein>
<organism evidence="2 3">
    <name type="scientific">Qipengyuania atrilutea</name>
    <dbReference type="NCBI Taxonomy" id="2744473"/>
    <lineage>
        <taxon>Bacteria</taxon>
        <taxon>Pseudomonadati</taxon>
        <taxon>Pseudomonadota</taxon>
        <taxon>Alphaproteobacteria</taxon>
        <taxon>Sphingomonadales</taxon>
        <taxon>Erythrobacteraceae</taxon>
        <taxon>Qipengyuania</taxon>
    </lineage>
</organism>
<evidence type="ECO:0000313" key="3">
    <source>
        <dbReference type="Proteomes" id="UP000561438"/>
    </source>
</evidence>
<name>A0A850H3U2_9SPHN</name>
<dbReference type="RefSeq" id="WP_176267558.1">
    <property type="nucleotide sequence ID" value="NZ_JABWGV010000003.1"/>
</dbReference>
<evidence type="ECO:0000256" key="1">
    <source>
        <dbReference type="SAM" id="SignalP"/>
    </source>
</evidence>
<keyword evidence="3" id="KW-1185">Reference proteome</keyword>
<reference evidence="2 3" key="1">
    <citation type="submission" date="2020-06" db="EMBL/GenBank/DDBJ databases">
        <title>Altererythrobacter sp. HHU K3-1.</title>
        <authorList>
            <person name="Zhang D."/>
            <person name="Xue H."/>
        </authorList>
    </citation>
    <scope>NUCLEOTIDE SEQUENCE [LARGE SCALE GENOMIC DNA]</scope>
    <source>
        <strain evidence="2 3">HHU K3-1</strain>
    </source>
</reference>
<proteinExistence type="predicted"/>
<comment type="caution">
    <text evidence="2">The sequence shown here is derived from an EMBL/GenBank/DDBJ whole genome shotgun (WGS) entry which is preliminary data.</text>
</comment>
<feature type="chain" id="PRO_5032988535" evidence="1">
    <location>
        <begin position="25"/>
        <end position="45"/>
    </location>
</feature>
<sequence length="45" mass="4638">MVKFSSQFAAVFAALLLTFGSLQAVVTVPPVEAASVIATDITLIV</sequence>